<evidence type="ECO:0000259" key="3">
    <source>
        <dbReference type="PROSITE" id="PS50013"/>
    </source>
</evidence>
<evidence type="ECO:0000256" key="2">
    <source>
        <dbReference type="SAM" id="MobiDB-lite"/>
    </source>
</evidence>
<dbReference type="EMBL" id="NKCI01000054">
    <property type="protein sequence ID" value="RSL61017.1"/>
    <property type="molecule type" value="Genomic_DNA"/>
</dbReference>
<comment type="caution">
    <text evidence="4">The sequence shown here is derived from an EMBL/GenBank/DDBJ whole genome shotgun (WGS) entry which is preliminary data.</text>
</comment>
<organism evidence="4 5">
    <name type="scientific">Fusarium duplospermum</name>
    <dbReference type="NCBI Taxonomy" id="1325734"/>
    <lineage>
        <taxon>Eukaryota</taxon>
        <taxon>Fungi</taxon>
        <taxon>Dikarya</taxon>
        <taxon>Ascomycota</taxon>
        <taxon>Pezizomycotina</taxon>
        <taxon>Sordariomycetes</taxon>
        <taxon>Hypocreomycetidae</taxon>
        <taxon>Hypocreales</taxon>
        <taxon>Nectriaceae</taxon>
        <taxon>Fusarium</taxon>
        <taxon>Fusarium solani species complex</taxon>
    </lineage>
</organism>
<accession>A0A428Q6T7</accession>
<feature type="region of interest" description="Disordered" evidence="2">
    <location>
        <begin position="1"/>
        <end position="47"/>
    </location>
</feature>
<dbReference type="CDD" id="cd00024">
    <property type="entry name" value="CD_CSD"/>
    <property type="match status" value="2"/>
</dbReference>
<dbReference type="InterPro" id="IPR000953">
    <property type="entry name" value="Chromo/chromo_shadow_dom"/>
</dbReference>
<feature type="domain" description="Chromo" evidence="3">
    <location>
        <begin position="197"/>
        <end position="255"/>
    </location>
</feature>
<gene>
    <name evidence="4" type="ORF">CEP54_006490</name>
</gene>
<dbReference type="SUPFAM" id="SSF54160">
    <property type="entry name" value="Chromo domain-like"/>
    <property type="match status" value="2"/>
</dbReference>
<dbReference type="InterPro" id="IPR016197">
    <property type="entry name" value="Chromo-like_dom_sf"/>
</dbReference>
<evidence type="ECO:0000313" key="5">
    <source>
        <dbReference type="Proteomes" id="UP000288168"/>
    </source>
</evidence>
<comment type="subunit">
    <text evidence="1">Component of the NuA4 histone acetyltransferase complex.</text>
</comment>
<evidence type="ECO:0000313" key="4">
    <source>
        <dbReference type="EMBL" id="RSL61017.1"/>
    </source>
</evidence>
<dbReference type="Proteomes" id="UP000288168">
    <property type="component" value="Unassembled WGS sequence"/>
</dbReference>
<dbReference type="STRING" id="1325734.A0A428Q6T7"/>
<dbReference type="AlphaFoldDB" id="A0A428Q6T7"/>
<keyword evidence="5" id="KW-1185">Reference proteome</keyword>
<sequence>MTGAKSTPESMSGTVSASDYQSEPENVVLQPVPDHDRSPEAFDDDFEFNFRDMTSESDMDRSPSALDTTEGTAFEEEYRGTDGAIVPPERAIAAAALARLVNELTTSHTSRFPYSTDDPSPIKAHEEYYTIQGLVGHRIDPSDPTRVQIRVKWAGLDIQTWEDEWRLQEDAARTLYAYWRAEGGRCCALNLGPDAVYHVFRVLSSRGEGAKRQFKCQWVGYPATGQQCSWESEAVVKAIARDALVVYFDRVYEFQ</sequence>
<protein>
    <recommendedName>
        <fullName evidence="3">Chromo domain-containing protein</fullName>
    </recommendedName>
</protein>
<dbReference type="PROSITE" id="PS50013">
    <property type="entry name" value="CHROMO_2"/>
    <property type="match status" value="2"/>
</dbReference>
<reference evidence="4 5" key="1">
    <citation type="submission" date="2017-06" db="EMBL/GenBank/DDBJ databases">
        <title>Comparative genomic analysis of Ambrosia Fusariam Clade fungi.</title>
        <authorList>
            <person name="Stajich J.E."/>
            <person name="Carrillo J."/>
            <person name="Kijimoto T."/>
            <person name="Eskalen A."/>
            <person name="O'Donnell K."/>
            <person name="Kasson M."/>
        </authorList>
    </citation>
    <scope>NUCLEOTIDE SEQUENCE [LARGE SCALE GENOMIC DNA]</scope>
    <source>
        <strain evidence="4 5">NRRL62584</strain>
    </source>
</reference>
<feature type="domain" description="Chromo" evidence="3">
    <location>
        <begin position="129"/>
        <end position="180"/>
    </location>
</feature>
<proteinExistence type="predicted"/>
<name>A0A428Q6T7_9HYPO</name>
<feature type="compositionally biased region" description="Polar residues" evidence="2">
    <location>
        <begin position="1"/>
        <end position="24"/>
    </location>
</feature>
<dbReference type="OrthoDB" id="433924at2759"/>
<evidence type="ECO:0000256" key="1">
    <source>
        <dbReference type="ARBA" id="ARBA00011353"/>
    </source>
</evidence>
<dbReference type="GO" id="GO:0006338">
    <property type="term" value="P:chromatin remodeling"/>
    <property type="evidence" value="ECO:0007669"/>
    <property type="project" value="UniProtKB-ARBA"/>
</dbReference>
<dbReference type="SMART" id="SM00298">
    <property type="entry name" value="CHROMO"/>
    <property type="match status" value="2"/>
</dbReference>
<dbReference type="Gene3D" id="2.40.50.40">
    <property type="match status" value="2"/>
</dbReference>